<feature type="repeat" description="WD" evidence="3">
    <location>
        <begin position="306"/>
        <end position="346"/>
    </location>
</feature>
<feature type="region of interest" description="Disordered" evidence="4">
    <location>
        <begin position="862"/>
        <end position="885"/>
    </location>
</feature>
<dbReference type="PANTHER" id="PTHR14221:SF0">
    <property type="entry name" value="WD REPEAT-CONTAINING PROTEIN 44"/>
    <property type="match status" value="1"/>
</dbReference>
<feature type="compositionally biased region" description="Polar residues" evidence="4">
    <location>
        <begin position="50"/>
        <end position="65"/>
    </location>
</feature>
<dbReference type="InterPro" id="IPR036322">
    <property type="entry name" value="WD40_repeat_dom_sf"/>
</dbReference>
<evidence type="ECO:0000313" key="6">
    <source>
        <dbReference type="Proteomes" id="UP000800094"/>
    </source>
</evidence>
<evidence type="ECO:0000256" key="2">
    <source>
        <dbReference type="ARBA" id="ARBA00022737"/>
    </source>
</evidence>
<name>A0A6A6IN62_9PLEO</name>
<dbReference type="InterPro" id="IPR040324">
    <property type="entry name" value="WDR44/Dgr2"/>
</dbReference>
<dbReference type="RefSeq" id="XP_033687008.1">
    <property type="nucleotide sequence ID" value="XM_033826643.1"/>
</dbReference>
<feature type="compositionally biased region" description="Basic and acidic residues" evidence="4">
    <location>
        <begin position="9"/>
        <end position="26"/>
    </location>
</feature>
<dbReference type="PROSITE" id="PS50294">
    <property type="entry name" value="WD_REPEATS_REGION"/>
    <property type="match status" value="2"/>
</dbReference>
<dbReference type="EMBL" id="ML987192">
    <property type="protein sequence ID" value="KAF2252004.1"/>
    <property type="molecule type" value="Genomic_DNA"/>
</dbReference>
<keyword evidence="6" id="KW-1185">Reference proteome</keyword>
<dbReference type="PANTHER" id="PTHR14221">
    <property type="entry name" value="WD REPEAT DOMAIN 44"/>
    <property type="match status" value="1"/>
</dbReference>
<dbReference type="InterPro" id="IPR015943">
    <property type="entry name" value="WD40/YVTN_repeat-like_dom_sf"/>
</dbReference>
<reference evidence="5" key="1">
    <citation type="journal article" date="2020" name="Stud. Mycol.">
        <title>101 Dothideomycetes genomes: a test case for predicting lifestyles and emergence of pathogens.</title>
        <authorList>
            <person name="Haridas S."/>
            <person name="Albert R."/>
            <person name="Binder M."/>
            <person name="Bloem J."/>
            <person name="Labutti K."/>
            <person name="Salamov A."/>
            <person name="Andreopoulos B."/>
            <person name="Baker S."/>
            <person name="Barry K."/>
            <person name="Bills G."/>
            <person name="Bluhm B."/>
            <person name="Cannon C."/>
            <person name="Castanera R."/>
            <person name="Culley D."/>
            <person name="Daum C."/>
            <person name="Ezra D."/>
            <person name="Gonzalez J."/>
            <person name="Henrissat B."/>
            <person name="Kuo A."/>
            <person name="Liang C."/>
            <person name="Lipzen A."/>
            <person name="Lutzoni F."/>
            <person name="Magnuson J."/>
            <person name="Mondo S."/>
            <person name="Nolan M."/>
            <person name="Ohm R."/>
            <person name="Pangilinan J."/>
            <person name="Park H.-J."/>
            <person name="Ramirez L."/>
            <person name="Alfaro M."/>
            <person name="Sun H."/>
            <person name="Tritt A."/>
            <person name="Yoshinaga Y."/>
            <person name="Zwiers L.-H."/>
            <person name="Turgeon B."/>
            <person name="Goodwin S."/>
            <person name="Spatafora J."/>
            <person name="Crous P."/>
            <person name="Grigoriev I."/>
        </authorList>
    </citation>
    <scope>NUCLEOTIDE SEQUENCE</scope>
    <source>
        <strain evidence="5">CBS 122368</strain>
    </source>
</reference>
<keyword evidence="2" id="KW-0677">Repeat</keyword>
<dbReference type="SUPFAM" id="SSF50978">
    <property type="entry name" value="WD40 repeat-like"/>
    <property type="match status" value="1"/>
</dbReference>
<dbReference type="AlphaFoldDB" id="A0A6A6IN62"/>
<dbReference type="InterPro" id="IPR001680">
    <property type="entry name" value="WD40_rpt"/>
</dbReference>
<sequence length="918" mass="99752">MADVLPKIRVTDPHTKDASPLERQDTGKLSTKGEGSLTNGKLAAKLRSPTLPTAPSNESPTQNGNAEGRVQAEAAIDPLSQQILKRTNTSNAIQKYRGQAAETAAQSPTLPNDTPTDTKYAGETTREVGSVSKADKNRFIGNKKKGSLDGGEEDGSEAGEPRPEGMNAQLFSHTVDNLGFSPKHLQPPAYIKVRTKFKKEKEFNRVFLAQDLRAGTAKRRLSISSSSATPSGAAASHNPIWALEFSKDGKYLAAGGQARVVWVWAVISTPEERRAHESEETDPRASGGESTHLSAPVFQQKPYREYCGHNSTILDLSWSKNNFLLSSSMDKTVRLWHVSRAECLCTFKHTDFVPSIQFHPKDDRFFLAGSLDTKLRLWSIPDKSVAFWTQLPDMITAVSFSPDGKTCIAGTLGGLCMFYETEGLKYQTQIHVKSTRGQNAKGSKITGIQATYWPPGSDSGDVKLLVSSNDSRIRIYNCRDKSLEMKFRGHENNCSQIRATFADDTGYIICGSEDRKAYIWSTTTPEGDRRNQRPMETFEAHSSITTCAIMAPLKTRQLLSSSEDPIFDLCNPPPVTLVSREESANGSKAPTEAGSALPTPAESTFTRVAESPAYLARSAHPDGNIIVTADYTGSIKVFRQDCAYAKRMRATDNWDTSSVFSKRTGPKIGRPSSILSRTTGRTRRDSTSTQPPNERIMSWRQELSHGSFDSVSAPGPRGSVGRSMSPRKSVKRTSITSIQPSYSPALGPTLTTDTINSGPTGTPKTSISVDHTPALSKTASEASTPPRGRNPSQASTFDPVKPVDAKRQDGANPLHVYNGQSWAFWNNYTLRERTVQSGSLGPADGKDLRPDLLPRASVVSKLSSELASEDGEAGGSGEGEEEENCRQCGGTEFKVRVRGLGGKEERVLVCGKCGAAAR</sequence>
<feature type="compositionally biased region" description="Polar residues" evidence="4">
    <location>
        <begin position="732"/>
        <end position="742"/>
    </location>
</feature>
<feature type="repeat" description="WD" evidence="3">
    <location>
        <begin position="346"/>
        <end position="380"/>
    </location>
</feature>
<feature type="region of interest" description="Disordered" evidence="4">
    <location>
        <begin position="1"/>
        <end position="165"/>
    </location>
</feature>
<evidence type="ECO:0000256" key="1">
    <source>
        <dbReference type="ARBA" id="ARBA00022574"/>
    </source>
</evidence>
<dbReference type="GeneID" id="54579973"/>
<feature type="region of interest" description="Disordered" evidence="4">
    <location>
        <begin position="656"/>
        <end position="812"/>
    </location>
</feature>
<accession>A0A6A6IN62</accession>
<dbReference type="OrthoDB" id="1932312at2759"/>
<organism evidence="5 6">
    <name type="scientific">Trematosphaeria pertusa</name>
    <dbReference type="NCBI Taxonomy" id="390896"/>
    <lineage>
        <taxon>Eukaryota</taxon>
        <taxon>Fungi</taxon>
        <taxon>Dikarya</taxon>
        <taxon>Ascomycota</taxon>
        <taxon>Pezizomycotina</taxon>
        <taxon>Dothideomycetes</taxon>
        <taxon>Pleosporomycetidae</taxon>
        <taxon>Pleosporales</taxon>
        <taxon>Massarineae</taxon>
        <taxon>Trematosphaeriaceae</taxon>
        <taxon>Trematosphaeria</taxon>
    </lineage>
</organism>
<feature type="compositionally biased region" description="Polar residues" evidence="4">
    <location>
        <begin position="749"/>
        <end position="783"/>
    </location>
</feature>
<dbReference type="SMART" id="SM00320">
    <property type="entry name" value="WD40"/>
    <property type="match status" value="8"/>
</dbReference>
<protein>
    <submittedName>
        <fullName evidence="5">WD40 repeat-like protein</fullName>
    </submittedName>
</protein>
<feature type="compositionally biased region" description="Polar residues" evidence="4">
    <location>
        <begin position="104"/>
        <end position="117"/>
    </location>
</feature>
<dbReference type="PROSITE" id="PS50082">
    <property type="entry name" value="WD_REPEATS_2"/>
    <property type="match status" value="2"/>
</dbReference>
<evidence type="ECO:0000313" key="5">
    <source>
        <dbReference type="EMBL" id="KAF2252004.1"/>
    </source>
</evidence>
<feature type="compositionally biased region" description="Basic and acidic residues" evidence="4">
    <location>
        <begin position="273"/>
        <end position="283"/>
    </location>
</feature>
<feature type="compositionally biased region" description="Polar residues" evidence="4">
    <location>
        <begin position="79"/>
        <end position="93"/>
    </location>
</feature>
<dbReference type="Pfam" id="PF00400">
    <property type="entry name" value="WD40"/>
    <property type="match status" value="4"/>
</dbReference>
<gene>
    <name evidence="5" type="ORF">BU26DRAFT_502564</name>
</gene>
<feature type="compositionally biased region" description="Acidic residues" evidence="4">
    <location>
        <begin position="867"/>
        <end position="883"/>
    </location>
</feature>
<feature type="region of interest" description="Disordered" evidence="4">
    <location>
        <begin position="578"/>
        <end position="602"/>
    </location>
</feature>
<keyword evidence="1 3" id="KW-0853">WD repeat</keyword>
<dbReference type="Proteomes" id="UP000800094">
    <property type="component" value="Unassembled WGS sequence"/>
</dbReference>
<evidence type="ECO:0000256" key="4">
    <source>
        <dbReference type="SAM" id="MobiDB-lite"/>
    </source>
</evidence>
<feature type="region of interest" description="Disordered" evidence="4">
    <location>
        <begin position="273"/>
        <end position="293"/>
    </location>
</feature>
<proteinExistence type="predicted"/>
<dbReference type="FunFam" id="2.130.10.10:FF:000697">
    <property type="entry name" value="WD repeat protein, variant"/>
    <property type="match status" value="1"/>
</dbReference>
<evidence type="ECO:0000256" key="3">
    <source>
        <dbReference type="PROSITE-ProRule" id="PRU00221"/>
    </source>
</evidence>
<dbReference type="Gene3D" id="2.130.10.10">
    <property type="entry name" value="YVTN repeat-like/Quinoprotein amine dehydrogenase"/>
    <property type="match status" value="1"/>
</dbReference>